<dbReference type="SUPFAM" id="SSF54060">
    <property type="entry name" value="His-Me finger endonucleases"/>
    <property type="match status" value="1"/>
</dbReference>
<protein>
    <submittedName>
        <fullName evidence="5">Putative homing endonuclease</fullName>
    </submittedName>
</protein>
<keyword evidence="5" id="KW-0540">Nuclease</keyword>
<sequence length="179" mass="20570">MKSHGTGKRTLEEEIEGIRLFLDNAKVDAEKGKVYWVTPNPNARKIKPGDEAGTLMKNGYTQIIHEGKTYRRHRIIFYAVHGYLPLLVDHKNGVECGDGIDNLQEITHITNQQKRKKQKNNTTGYRGVTYHKKSNKYQAALWIDGKYTYLGSFDTPEEASECYKMKAQVVHGEYYNESL</sequence>
<gene>
    <name evidence="5" type="ORF">E_068</name>
</gene>
<dbReference type="Gene3D" id="3.30.730.10">
    <property type="entry name" value="AP2/ERF domain"/>
    <property type="match status" value="1"/>
</dbReference>
<keyword evidence="2" id="KW-0238">DNA-binding</keyword>
<dbReference type="GO" id="GO:0003700">
    <property type="term" value="F:DNA-binding transcription factor activity"/>
    <property type="evidence" value="ECO:0007669"/>
    <property type="project" value="InterPro"/>
</dbReference>
<dbReference type="EMBL" id="KX443552">
    <property type="protein sequence ID" value="AON97077.1"/>
    <property type="molecule type" value="Genomic_DNA"/>
</dbReference>
<reference evidence="5 6" key="1">
    <citation type="journal article" date="2017" name="Int. J. Food Microbiol.">
        <title>Investigating the biocontrol and anti-biofilm potential of a three phage cocktail against Cronobacter sakazakii in different brands of infant formula.</title>
        <authorList>
            <person name="Endersen L."/>
            <person name="Buttimer C."/>
            <person name="Nevin E."/>
            <person name="Coffey A."/>
            <person name="Neve H."/>
            <person name="Oliveira H."/>
            <person name="Lavigne R."/>
            <person name="O'Mahony J."/>
        </authorList>
    </citation>
    <scope>NUCLEOTIDE SEQUENCE [LARGE SCALE GENOMIC DNA]</scope>
</reference>
<feature type="domain" description="AP2/ERF" evidence="4">
    <location>
        <begin position="124"/>
        <end position="179"/>
    </location>
</feature>
<dbReference type="InterPro" id="IPR001471">
    <property type="entry name" value="AP2/ERF_dom"/>
</dbReference>
<dbReference type="GO" id="GO:0004519">
    <property type="term" value="F:endonuclease activity"/>
    <property type="evidence" value="ECO:0007669"/>
    <property type="project" value="UniProtKB-KW"/>
</dbReference>
<dbReference type="Proteomes" id="UP000224997">
    <property type="component" value="Segment"/>
</dbReference>
<dbReference type="InterPro" id="IPR016177">
    <property type="entry name" value="DNA-bd_dom_sf"/>
</dbReference>
<dbReference type="InterPro" id="IPR036955">
    <property type="entry name" value="AP2/ERF_dom_sf"/>
</dbReference>
<name>A0A1W5P0D2_9CAUD</name>
<evidence type="ECO:0000313" key="6">
    <source>
        <dbReference type="Proteomes" id="UP000224997"/>
    </source>
</evidence>
<keyword evidence="5" id="KW-0378">Hydrolase</keyword>
<evidence type="ECO:0000313" key="5">
    <source>
        <dbReference type="EMBL" id="AON97077.1"/>
    </source>
</evidence>
<keyword evidence="3" id="KW-0804">Transcription</keyword>
<dbReference type="Gene3D" id="3.90.75.20">
    <property type="match status" value="1"/>
</dbReference>
<organism evidence="5 6">
    <name type="scientific">Cronobacter phage vB_CsaM_leE</name>
    <dbReference type="NCBI Taxonomy" id="1873954"/>
    <lineage>
        <taxon>Viruses</taxon>
        <taxon>Duplodnaviria</taxon>
        <taxon>Heunggongvirae</taxon>
        <taxon>Uroviricota</taxon>
        <taxon>Caudoviricetes</taxon>
        <taxon>Pantevenvirales</taxon>
        <taxon>Straboviridae</taxon>
        <taxon>Pseudotevenvirus</taxon>
        <taxon>Pseudotevenvirus lee</taxon>
    </lineage>
</organism>
<keyword evidence="5" id="KW-0255">Endonuclease</keyword>
<dbReference type="Pfam" id="PF13392">
    <property type="entry name" value="HNH_3"/>
    <property type="match status" value="1"/>
</dbReference>
<dbReference type="PROSITE" id="PS51032">
    <property type="entry name" value="AP2_ERF"/>
    <property type="match status" value="1"/>
</dbReference>
<evidence type="ECO:0000259" key="4">
    <source>
        <dbReference type="PROSITE" id="PS51032"/>
    </source>
</evidence>
<evidence type="ECO:0000256" key="3">
    <source>
        <dbReference type="ARBA" id="ARBA00023163"/>
    </source>
</evidence>
<dbReference type="InterPro" id="IPR044925">
    <property type="entry name" value="His-Me_finger_sf"/>
</dbReference>
<evidence type="ECO:0000256" key="1">
    <source>
        <dbReference type="ARBA" id="ARBA00023015"/>
    </source>
</evidence>
<dbReference type="InterPro" id="IPR003615">
    <property type="entry name" value="HNH_nuc"/>
</dbReference>
<keyword evidence="6" id="KW-1185">Reference proteome</keyword>
<accession>A0A1W5P0D2</accession>
<proteinExistence type="predicted"/>
<evidence type="ECO:0000256" key="2">
    <source>
        <dbReference type="ARBA" id="ARBA00023125"/>
    </source>
</evidence>
<dbReference type="SUPFAM" id="SSF54171">
    <property type="entry name" value="DNA-binding domain"/>
    <property type="match status" value="1"/>
</dbReference>
<keyword evidence="1" id="KW-0805">Transcription regulation</keyword>
<dbReference type="GO" id="GO:0003677">
    <property type="term" value="F:DNA binding"/>
    <property type="evidence" value="ECO:0007669"/>
    <property type="project" value="UniProtKB-KW"/>
</dbReference>